<reference evidence="2 3" key="1">
    <citation type="submission" date="2018-05" db="EMBL/GenBank/DDBJ databases">
        <title>Genetic diversity of glacier-inhabiting Cryobacterium bacteria in China and description of Cryobacterium mengkeensis sp. nov. and Arthrobacter glacialis sp. nov.</title>
        <authorList>
            <person name="Liu Q."/>
            <person name="Xin Y.-H."/>
        </authorList>
    </citation>
    <scope>NUCLEOTIDE SEQUENCE [LARGE SCALE GENOMIC DNA]</scope>
    <source>
        <strain evidence="2 3">GP3</strain>
    </source>
</reference>
<sequence>MIASHIQPESSNVQAWGEAAPAQLAYTGTGLWPIYPATAILLAGVGLLLLVMRRVNPGV</sequence>
<keyword evidence="1" id="KW-0812">Transmembrane</keyword>
<comment type="caution">
    <text evidence="2">The sequence shown here is derived from an EMBL/GenBank/DDBJ whole genome shotgun (WGS) entry which is preliminary data.</text>
</comment>
<dbReference type="AlphaFoldDB" id="A0A2V3DSN7"/>
<evidence type="ECO:0000313" key="3">
    <source>
        <dbReference type="Proteomes" id="UP000246303"/>
    </source>
</evidence>
<dbReference type="EMBL" id="QHLZ01000003">
    <property type="protein sequence ID" value="PXA66263.1"/>
    <property type="molecule type" value="Genomic_DNA"/>
</dbReference>
<keyword evidence="3" id="KW-1185">Reference proteome</keyword>
<keyword evidence="1" id="KW-0472">Membrane</keyword>
<keyword evidence="1" id="KW-1133">Transmembrane helix</keyword>
<gene>
    <name evidence="2" type="ORF">CVS29_06065</name>
</gene>
<protein>
    <submittedName>
        <fullName evidence="2">Uncharacterized protein</fullName>
    </submittedName>
</protein>
<organism evidence="2 3">
    <name type="scientific">Arthrobacter psychrochitiniphilus</name>
    <dbReference type="NCBI Taxonomy" id="291045"/>
    <lineage>
        <taxon>Bacteria</taxon>
        <taxon>Bacillati</taxon>
        <taxon>Actinomycetota</taxon>
        <taxon>Actinomycetes</taxon>
        <taxon>Micrococcales</taxon>
        <taxon>Micrococcaceae</taxon>
        <taxon>Arthrobacter</taxon>
    </lineage>
</organism>
<proteinExistence type="predicted"/>
<feature type="transmembrane region" description="Helical" evidence="1">
    <location>
        <begin position="34"/>
        <end position="52"/>
    </location>
</feature>
<dbReference type="Proteomes" id="UP000246303">
    <property type="component" value="Unassembled WGS sequence"/>
</dbReference>
<evidence type="ECO:0000256" key="1">
    <source>
        <dbReference type="SAM" id="Phobius"/>
    </source>
</evidence>
<accession>A0A2V3DSN7</accession>
<evidence type="ECO:0000313" key="2">
    <source>
        <dbReference type="EMBL" id="PXA66263.1"/>
    </source>
</evidence>
<name>A0A2V3DSN7_9MICC</name>